<sequence>MTSPVVLVTGATGRVGRLVVTGLLRGGSHVRALVRSPQASPLPPQVEIAQGDLHDAATVAKAADGADAAFLLWPGFSAAGAEPAVEALTGQVRHLVYLSAARLQRDEHGPMPGVWSDIEKLIDRTPGTRTFVRSGGFAANTLEWAEQIRAGDVVTMPFPAAGRSLVHEQDLADVAVRALLDPRHAGHAYVATGPQTLTCHDQVRIIGEVLRRPLRVRAQPPEQAREELTRWMGALVAEKSLAYWAGLADEPERVTTDIEQVTGHPARSYAAWVRDHAGTFGAAPF</sequence>
<organism evidence="2 3">
    <name type="scientific">Actinoplanes xinjiangensis</name>
    <dbReference type="NCBI Taxonomy" id="512350"/>
    <lineage>
        <taxon>Bacteria</taxon>
        <taxon>Bacillati</taxon>
        <taxon>Actinomycetota</taxon>
        <taxon>Actinomycetes</taxon>
        <taxon>Micromonosporales</taxon>
        <taxon>Micromonosporaceae</taxon>
        <taxon>Actinoplanes</taxon>
    </lineage>
</organism>
<proteinExistence type="predicted"/>
<dbReference type="Proteomes" id="UP000245697">
    <property type="component" value="Unassembled WGS sequence"/>
</dbReference>
<dbReference type="OrthoDB" id="116343at2"/>
<dbReference type="PANTHER" id="PTHR43162">
    <property type="match status" value="1"/>
</dbReference>
<accession>A0A316F5E7</accession>
<comment type="caution">
    <text evidence="2">The sequence shown here is derived from an EMBL/GenBank/DDBJ whole genome shotgun (WGS) entry which is preliminary data.</text>
</comment>
<dbReference type="Pfam" id="PF05368">
    <property type="entry name" value="NmrA"/>
    <property type="match status" value="1"/>
</dbReference>
<dbReference type="Gene3D" id="3.40.50.720">
    <property type="entry name" value="NAD(P)-binding Rossmann-like Domain"/>
    <property type="match status" value="1"/>
</dbReference>
<dbReference type="PANTHER" id="PTHR43162:SF1">
    <property type="entry name" value="PRESTALK A DIFFERENTIATION PROTEIN A"/>
    <property type="match status" value="1"/>
</dbReference>
<dbReference type="AlphaFoldDB" id="A0A316F5E7"/>
<dbReference type="InterPro" id="IPR008030">
    <property type="entry name" value="NmrA-like"/>
</dbReference>
<dbReference type="SUPFAM" id="SSF51735">
    <property type="entry name" value="NAD(P)-binding Rossmann-fold domains"/>
    <property type="match status" value="1"/>
</dbReference>
<keyword evidence="3" id="KW-1185">Reference proteome</keyword>
<evidence type="ECO:0000313" key="3">
    <source>
        <dbReference type="Proteomes" id="UP000245697"/>
    </source>
</evidence>
<gene>
    <name evidence="2" type="ORF">BC793_12114</name>
</gene>
<evidence type="ECO:0000313" key="2">
    <source>
        <dbReference type="EMBL" id="PWK39747.1"/>
    </source>
</evidence>
<reference evidence="2 3" key="1">
    <citation type="submission" date="2018-05" db="EMBL/GenBank/DDBJ databases">
        <title>Genomic Encyclopedia of Archaeal and Bacterial Type Strains, Phase II (KMG-II): from individual species to whole genera.</title>
        <authorList>
            <person name="Goeker M."/>
        </authorList>
    </citation>
    <scope>NUCLEOTIDE SEQUENCE [LARGE SCALE GENOMIC DNA]</scope>
    <source>
        <strain evidence="2 3">DSM 45184</strain>
    </source>
</reference>
<dbReference type="EMBL" id="QGGR01000021">
    <property type="protein sequence ID" value="PWK39747.1"/>
    <property type="molecule type" value="Genomic_DNA"/>
</dbReference>
<dbReference type="InterPro" id="IPR051604">
    <property type="entry name" value="Ergot_Alk_Oxidoreductase"/>
</dbReference>
<dbReference type="InterPro" id="IPR036291">
    <property type="entry name" value="NAD(P)-bd_dom_sf"/>
</dbReference>
<evidence type="ECO:0000259" key="1">
    <source>
        <dbReference type="Pfam" id="PF05368"/>
    </source>
</evidence>
<dbReference type="RefSeq" id="WP_109600328.1">
    <property type="nucleotide sequence ID" value="NZ_BONA01000076.1"/>
</dbReference>
<protein>
    <submittedName>
        <fullName evidence="2">Uncharacterized protein YbjT (DUF2867 family)</fullName>
    </submittedName>
</protein>
<dbReference type="Gene3D" id="3.90.25.10">
    <property type="entry name" value="UDP-galactose 4-epimerase, domain 1"/>
    <property type="match status" value="1"/>
</dbReference>
<feature type="domain" description="NmrA-like" evidence="1">
    <location>
        <begin position="5"/>
        <end position="232"/>
    </location>
</feature>
<name>A0A316F5E7_9ACTN</name>